<evidence type="ECO:0000256" key="1">
    <source>
        <dbReference type="ARBA" id="ARBA00004141"/>
    </source>
</evidence>
<evidence type="ECO:0000313" key="6">
    <source>
        <dbReference type="EMBL" id="MBE9079769.1"/>
    </source>
</evidence>
<keyword evidence="3 5" id="KW-1133">Transmembrane helix</keyword>
<feature type="transmembrane region" description="Helical" evidence="5">
    <location>
        <begin position="52"/>
        <end position="72"/>
    </location>
</feature>
<organism evidence="6 7">
    <name type="scientific">Vasconcelosia minhoensis LEGE 07310</name>
    <dbReference type="NCBI Taxonomy" id="915328"/>
    <lineage>
        <taxon>Bacteria</taxon>
        <taxon>Bacillati</taxon>
        <taxon>Cyanobacteriota</taxon>
        <taxon>Cyanophyceae</taxon>
        <taxon>Nodosilineales</taxon>
        <taxon>Cymatolegaceae</taxon>
        <taxon>Vasconcelosia</taxon>
        <taxon>Vasconcelosia minhoensis</taxon>
    </lineage>
</organism>
<dbReference type="Proteomes" id="UP000636505">
    <property type="component" value="Unassembled WGS sequence"/>
</dbReference>
<keyword evidence="7" id="KW-1185">Reference proteome</keyword>
<name>A0A8J7AIW0_9CYAN</name>
<dbReference type="GO" id="GO:0046873">
    <property type="term" value="F:metal ion transmembrane transporter activity"/>
    <property type="evidence" value="ECO:0007669"/>
    <property type="project" value="InterPro"/>
</dbReference>
<evidence type="ECO:0000256" key="5">
    <source>
        <dbReference type="SAM" id="Phobius"/>
    </source>
</evidence>
<sequence>MFKLAPMNRYSAGNDAQYHNCHIPCRLNAIFTRDSRRVCCRSRSRTGRSGAIAFQGQALVWLAATVAFLALLAVGRRRGKPPEGIALSTYMALGIGLHNLGEGLAIGTAFALGEIALGSFLVLGFTLHNLTEGLGIVAPLLKDKLRWPTFLSLAALAGLPAVVGIWVGAFAFSPHWAALFLGIGAGAILQVMVEVGTYLQRRLSQPDGSGLSSLGIAGFTIGLIVMYGTAFLVKF</sequence>
<gene>
    <name evidence="6" type="ORF">IQ241_21155</name>
</gene>
<evidence type="ECO:0000313" key="7">
    <source>
        <dbReference type="Proteomes" id="UP000636505"/>
    </source>
</evidence>
<feature type="transmembrane region" description="Helical" evidence="5">
    <location>
        <begin position="106"/>
        <end position="130"/>
    </location>
</feature>
<comment type="subcellular location">
    <subcellularLocation>
        <location evidence="1">Membrane</location>
        <topology evidence="1">Multi-pass membrane protein</topology>
    </subcellularLocation>
</comment>
<evidence type="ECO:0000256" key="4">
    <source>
        <dbReference type="ARBA" id="ARBA00023136"/>
    </source>
</evidence>
<evidence type="ECO:0000256" key="3">
    <source>
        <dbReference type="ARBA" id="ARBA00022989"/>
    </source>
</evidence>
<proteinExistence type="predicted"/>
<reference evidence="6" key="1">
    <citation type="submission" date="2020-10" db="EMBL/GenBank/DDBJ databases">
        <authorList>
            <person name="Castelo-Branco R."/>
            <person name="Eusebio N."/>
            <person name="Adriana R."/>
            <person name="Vieira A."/>
            <person name="Brugerolle De Fraissinette N."/>
            <person name="Rezende De Castro R."/>
            <person name="Schneider M.P."/>
            <person name="Vasconcelos V."/>
            <person name="Leao P.N."/>
        </authorList>
    </citation>
    <scope>NUCLEOTIDE SEQUENCE</scope>
    <source>
        <strain evidence="6">LEGE 07310</strain>
    </source>
</reference>
<dbReference type="InterPro" id="IPR003689">
    <property type="entry name" value="ZIP"/>
</dbReference>
<keyword evidence="4 5" id="KW-0472">Membrane</keyword>
<dbReference type="EMBL" id="JADEXG010000067">
    <property type="protein sequence ID" value="MBE9079769.1"/>
    <property type="molecule type" value="Genomic_DNA"/>
</dbReference>
<comment type="caution">
    <text evidence="6">The sequence shown here is derived from an EMBL/GenBank/DDBJ whole genome shotgun (WGS) entry which is preliminary data.</text>
</comment>
<dbReference type="AlphaFoldDB" id="A0A8J7AIW0"/>
<accession>A0A8J7AIW0</accession>
<dbReference type="Pfam" id="PF02535">
    <property type="entry name" value="Zip"/>
    <property type="match status" value="1"/>
</dbReference>
<feature type="transmembrane region" description="Helical" evidence="5">
    <location>
        <begin position="211"/>
        <end position="233"/>
    </location>
</feature>
<evidence type="ECO:0000256" key="2">
    <source>
        <dbReference type="ARBA" id="ARBA00022692"/>
    </source>
</evidence>
<protein>
    <submittedName>
        <fullName evidence="6">ZIP family metal transporter</fullName>
    </submittedName>
</protein>
<keyword evidence="2 5" id="KW-0812">Transmembrane</keyword>
<dbReference type="GO" id="GO:0016020">
    <property type="term" value="C:membrane"/>
    <property type="evidence" value="ECO:0007669"/>
    <property type="project" value="UniProtKB-SubCell"/>
</dbReference>
<feature type="transmembrane region" description="Helical" evidence="5">
    <location>
        <begin position="178"/>
        <end position="199"/>
    </location>
</feature>
<feature type="transmembrane region" description="Helical" evidence="5">
    <location>
        <begin position="150"/>
        <end position="172"/>
    </location>
</feature>